<feature type="region of interest" description="Disordered" evidence="1">
    <location>
        <begin position="200"/>
        <end position="221"/>
    </location>
</feature>
<evidence type="ECO:0008006" key="4">
    <source>
        <dbReference type="Google" id="ProtNLM"/>
    </source>
</evidence>
<evidence type="ECO:0000313" key="2">
    <source>
        <dbReference type="EMBL" id="GMA91722.1"/>
    </source>
</evidence>
<organism evidence="2 3">
    <name type="scientific">Homoserinibacter gongjuensis</name>
    <dbReference type="NCBI Taxonomy" id="1162968"/>
    <lineage>
        <taxon>Bacteria</taxon>
        <taxon>Bacillati</taxon>
        <taxon>Actinomycetota</taxon>
        <taxon>Actinomycetes</taxon>
        <taxon>Micrococcales</taxon>
        <taxon>Microbacteriaceae</taxon>
        <taxon>Homoserinibacter</taxon>
    </lineage>
</organism>
<gene>
    <name evidence="2" type="ORF">GCM10025869_22510</name>
</gene>
<protein>
    <recommendedName>
        <fullName evidence="4">Cadherin-like domain-containing protein</fullName>
    </recommendedName>
</protein>
<dbReference type="Proteomes" id="UP001157069">
    <property type="component" value="Unassembled WGS sequence"/>
</dbReference>
<proteinExistence type="predicted"/>
<dbReference type="Pfam" id="PF17963">
    <property type="entry name" value="Big_9"/>
    <property type="match status" value="1"/>
</dbReference>
<name>A0ABQ6JTU9_9MICO</name>
<reference evidence="3" key="1">
    <citation type="journal article" date="2019" name="Int. J. Syst. Evol. Microbiol.">
        <title>The Global Catalogue of Microorganisms (GCM) 10K type strain sequencing project: providing services to taxonomists for standard genome sequencing and annotation.</title>
        <authorList>
            <consortium name="The Broad Institute Genomics Platform"/>
            <consortium name="The Broad Institute Genome Sequencing Center for Infectious Disease"/>
            <person name="Wu L."/>
            <person name="Ma J."/>
        </authorList>
    </citation>
    <scope>NUCLEOTIDE SEQUENCE [LARGE SCALE GENOMIC DNA]</scope>
    <source>
        <strain evidence="3">NBRC 108755</strain>
    </source>
</reference>
<accession>A0ABQ6JTU9</accession>
<comment type="caution">
    <text evidence="2">The sequence shown here is derived from an EMBL/GenBank/DDBJ whole genome shotgun (WGS) entry which is preliminary data.</text>
</comment>
<evidence type="ECO:0000313" key="3">
    <source>
        <dbReference type="Proteomes" id="UP001157069"/>
    </source>
</evidence>
<dbReference type="Gene3D" id="2.60.40.2810">
    <property type="match status" value="1"/>
</dbReference>
<dbReference type="EMBL" id="BSVA01000001">
    <property type="protein sequence ID" value="GMA91722.1"/>
    <property type="molecule type" value="Genomic_DNA"/>
</dbReference>
<evidence type="ECO:0000256" key="1">
    <source>
        <dbReference type="SAM" id="MobiDB-lite"/>
    </source>
</evidence>
<sequence>MGGHAVVTAEGEIVAVSPDDGVLYRIPTLADAPVESAFPKIGEFQLAAIGDRVVALDESTNELVLDDGTVRPLGEDRALELQQSGPASDHAILATGTGLLRVALGSGDVEVVDAEVSSGASDADDVAAPVNQDGCAHGAWAQAQRYVLACAGADALVQDIDQPTAGNRLEFRVNRSIVVLNDLDNGNVWLPADDMRLVDNWDDVTPPEEQETEEEGDDKSALQSFEDTLAERTDENRPPTAVDDEFGVRPGRTTIISVLDNDTDPDGDVLIVADHGEVAESTGRLDYIDGNRALQFTPAEGFVGTVQFDYTVDDGRGVARVRTSWRAWCRMPWGSHRSSCGVPRSASS</sequence>
<keyword evidence="3" id="KW-1185">Reference proteome</keyword>
<feature type="compositionally biased region" description="Acidic residues" evidence="1">
    <location>
        <begin position="200"/>
        <end position="217"/>
    </location>
</feature>